<reference evidence="1" key="1">
    <citation type="submission" date="2014-05" db="EMBL/GenBank/DDBJ databases">
        <authorList>
            <person name="Chronopoulou M."/>
        </authorList>
    </citation>
    <scope>NUCLEOTIDE SEQUENCE</scope>
    <source>
        <tissue evidence="1">Whole organism</tissue>
    </source>
</reference>
<protein>
    <submittedName>
        <fullName evidence="1">Uncharacterized protein</fullName>
    </submittedName>
</protein>
<dbReference type="EMBL" id="HACA01009083">
    <property type="protein sequence ID" value="CDW26444.1"/>
    <property type="molecule type" value="Transcribed_RNA"/>
</dbReference>
<organism evidence="1">
    <name type="scientific">Lepeophtheirus salmonis</name>
    <name type="common">Salmon louse</name>
    <name type="synonym">Caligus salmonis</name>
    <dbReference type="NCBI Taxonomy" id="72036"/>
    <lineage>
        <taxon>Eukaryota</taxon>
        <taxon>Metazoa</taxon>
        <taxon>Ecdysozoa</taxon>
        <taxon>Arthropoda</taxon>
        <taxon>Crustacea</taxon>
        <taxon>Multicrustacea</taxon>
        <taxon>Hexanauplia</taxon>
        <taxon>Copepoda</taxon>
        <taxon>Siphonostomatoida</taxon>
        <taxon>Caligidae</taxon>
        <taxon>Lepeophtheirus</taxon>
    </lineage>
</organism>
<evidence type="ECO:0000313" key="1">
    <source>
        <dbReference type="EMBL" id="CDW26444.1"/>
    </source>
</evidence>
<accession>A0A0K2TKI8</accession>
<name>A0A0K2TKI8_LEPSM</name>
<dbReference type="AlphaFoldDB" id="A0A0K2TKI8"/>
<sequence length="26" mass="3174">MTSLLKSLMKVKHQSEKRYNITLNFY</sequence>
<proteinExistence type="predicted"/>